<dbReference type="EMBL" id="LXQA010697741">
    <property type="protein sequence ID" value="MCI66561.1"/>
    <property type="molecule type" value="Genomic_DNA"/>
</dbReference>
<dbReference type="Proteomes" id="UP000265520">
    <property type="component" value="Unassembled WGS sequence"/>
</dbReference>
<name>A0A392TZI0_9FABA</name>
<evidence type="ECO:0000313" key="2">
    <source>
        <dbReference type="Proteomes" id="UP000265520"/>
    </source>
</evidence>
<comment type="caution">
    <text evidence="1">The sequence shown here is derived from an EMBL/GenBank/DDBJ whole genome shotgun (WGS) entry which is preliminary data.</text>
</comment>
<keyword evidence="2" id="KW-1185">Reference proteome</keyword>
<dbReference type="AlphaFoldDB" id="A0A392TZI0"/>
<evidence type="ECO:0000313" key="1">
    <source>
        <dbReference type="EMBL" id="MCI66561.1"/>
    </source>
</evidence>
<sequence>MLGEPDSHLIRQRRIHPLGVLQGRGPRGITELPDPFT</sequence>
<accession>A0A392TZI0</accession>
<feature type="non-terminal residue" evidence="1">
    <location>
        <position position="37"/>
    </location>
</feature>
<proteinExistence type="predicted"/>
<organism evidence="1 2">
    <name type="scientific">Trifolium medium</name>
    <dbReference type="NCBI Taxonomy" id="97028"/>
    <lineage>
        <taxon>Eukaryota</taxon>
        <taxon>Viridiplantae</taxon>
        <taxon>Streptophyta</taxon>
        <taxon>Embryophyta</taxon>
        <taxon>Tracheophyta</taxon>
        <taxon>Spermatophyta</taxon>
        <taxon>Magnoliopsida</taxon>
        <taxon>eudicotyledons</taxon>
        <taxon>Gunneridae</taxon>
        <taxon>Pentapetalae</taxon>
        <taxon>rosids</taxon>
        <taxon>fabids</taxon>
        <taxon>Fabales</taxon>
        <taxon>Fabaceae</taxon>
        <taxon>Papilionoideae</taxon>
        <taxon>50 kb inversion clade</taxon>
        <taxon>NPAAA clade</taxon>
        <taxon>Hologalegina</taxon>
        <taxon>IRL clade</taxon>
        <taxon>Trifolieae</taxon>
        <taxon>Trifolium</taxon>
    </lineage>
</organism>
<protein>
    <submittedName>
        <fullName evidence="1">Uncharacterized protein</fullName>
    </submittedName>
</protein>
<reference evidence="1 2" key="1">
    <citation type="journal article" date="2018" name="Front. Plant Sci.">
        <title>Red Clover (Trifolium pratense) and Zigzag Clover (T. medium) - A Picture of Genomic Similarities and Differences.</title>
        <authorList>
            <person name="Dluhosova J."/>
            <person name="Istvanek J."/>
            <person name="Nedelnik J."/>
            <person name="Repkova J."/>
        </authorList>
    </citation>
    <scope>NUCLEOTIDE SEQUENCE [LARGE SCALE GENOMIC DNA]</scope>
    <source>
        <strain evidence="2">cv. 10/8</strain>
        <tissue evidence="1">Leaf</tissue>
    </source>
</reference>